<accession>A0A1T4LX26</accession>
<dbReference type="InterPro" id="IPR046475">
    <property type="entry name" value="DUF6796"/>
</dbReference>
<name>A0A1T4LX26_9PORP</name>
<organism evidence="2 3">
    <name type="scientific">Porphyromonas circumdentaria</name>
    <dbReference type="NCBI Taxonomy" id="29524"/>
    <lineage>
        <taxon>Bacteria</taxon>
        <taxon>Pseudomonadati</taxon>
        <taxon>Bacteroidota</taxon>
        <taxon>Bacteroidia</taxon>
        <taxon>Bacteroidales</taxon>
        <taxon>Porphyromonadaceae</taxon>
        <taxon>Porphyromonas</taxon>
    </lineage>
</organism>
<dbReference type="OrthoDB" id="5896707at2"/>
<gene>
    <name evidence="2" type="ORF">SAMN02745171_00565</name>
</gene>
<evidence type="ECO:0000313" key="3">
    <source>
        <dbReference type="Proteomes" id="UP000190121"/>
    </source>
</evidence>
<protein>
    <recommendedName>
        <fullName evidence="4">DUF998 domain-containing protein</fullName>
    </recommendedName>
</protein>
<dbReference type="EMBL" id="FUXE01000004">
    <property type="protein sequence ID" value="SJZ59225.1"/>
    <property type="molecule type" value="Genomic_DNA"/>
</dbReference>
<keyword evidence="1" id="KW-1133">Transmembrane helix</keyword>
<feature type="transmembrane region" description="Helical" evidence="1">
    <location>
        <begin position="7"/>
        <end position="29"/>
    </location>
</feature>
<dbReference type="Pfam" id="PF20599">
    <property type="entry name" value="DUF6796"/>
    <property type="match status" value="1"/>
</dbReference>
<evidence type="ECO:0000256" key="1">
    <source>
        <dbReference type="SAM" id="Phobius"/>
    </source>
</evidence>
<evidence type="ECO:0000313" key="2">
    <source>
        <dbReference type="EMBL" id="SJZ59225.1"/>
    </source>
</evidence>
<feature type="transmembrane region" description="Helical" evidence="1">
    <location>
        <begin position="186"/>
        <end position="208"/>
    </location>
</feature>
<dbReference type="AlphaFoldDB" id="A0A1T4LX26"/>
<dbReference type="RefSeq" id="WP_078736523.1">
    <property type="nucleotide sequence ID" value="NZ_FUXE01000004.1"/>
</dbReference>
<feature type="transmembrane region" description="Helical" evidence="1">
    <location>
        <begin position="88"/>
        <end position="111"/>
    </location>
</feature>
<keyword evidence="3" id="KW-1185">Reference proteome</keyword>
<dbReference type="STRING" id="29524.SAMN02745171_00565"/>
<keyword evidence="1" id="KW-0472">Membrane</keyword>
<keyword evidence="1" id="KW-0812">Transmembrane</keyword>
<dbReference type="Proteomes" id="UP000190121">
    <property type="component" value="Unassembled WGS sequence"/>
</dbReference>
<proteinExistence type="predicted"/>
<feature type="transmembrane region" description="Helical" evidence="1">
    <location>
        <begin position="131"/>
        <end position="154"/>
    </location>
</feature>
<feature type="transmembrane region" description="Helical" evidence="1">
    <location>
        <begin position="53"/>
        <end position="76"/>
    </location>
</feature>
<sequence>MNRKLYYWTAWAGLLGGLLMYIGDILLYFSTQHFIDIEREILPSMGSIPTTRFFIGGTIGPMATALYLLGFYHLYLRVKPEAKKWGKWSFVLFTLGMLFGCSFHTMFPAFGIVSKAGHPELVEELLKYASYLGDTFLVVTGLGWLLYVVLILTGKTSFPRWSIFFTPLITTGLGELWKFLPDPIPVITWGGWLSLIFVIFYFIALITCKREERAYPSINYGA</sequence>
<evidence type="ECO:0008006" key="4">
    <source>
        <dbReference type="Google" id="ProtNLM"/>
    </source>
</evidence>
<reference evidence="3" key="1">
    <citation type="submission" date="2017-02" db="EMBL/GenBank/DDBJ databases">
        <authorList>
            <person name="Varghese N."/>
            <person name="Submissions S."/>
        </authorList>
    </citation>
    <scope>NUCLEOTIDE SEQUENCE [LARGE SCALE GENOMIC DNA]</scope>
    <source>
        <strain evidence="3">ATCC 51356</strain>
    </source>
</reference>
<feature type="transmembrane region" description="Helical" evidence="1">
    <location>
        <begin position="161"/>
        <end position="180"/>
    </location>
</feature>